<dbReference type="AlphaFoldDB" id="A0A8H4FRT2"/>
<accession>A0A8H4FRT2</accession>
<protein>
    <submittedName>
        <fullName evidence="2">Uncharacterized protein</fullName>
    </submittedName>
</protein>
<dbReference type="GeneID" id="69022695"/>
<dbReference type="EMBL" id="WVTB01000003">
    <property type="protein sequence ID" value="KAF3812042.1"/>
    <property type="molecule type" value="Genomic_DNA"/>
</dbReference>
<keyword evidence="3" id="KW-1185">Reference proteome</keyword>
<reference evidence="2" key="2">
    <citation type="submission" date="2020-03" db="EMBL/GenBank/DDBJ databases">
        <authorList>
            <person name="Fu F.-F."/>
            <person name="Chen J."/>
        </authorList>
    </citation>
    <scope>NUCLEOTIDE SEQUENCE</scope>
    <source>
        <strain evidence="2">Lc1</strain>
    </source>
</reference>
<dbReference type="RefSeq" id="XP_045271201.1">
    <property type="nucleotide sequence ID" value="XM_045415373.1"/>
</dbReference>
<proteinExistence type="predicted"/>
<comment type="caution">
    <text evidence="2">The sequence shown here is derived from an EMBL/GenBank/DDBJ whole genome shotgun (WGS) entry which is preliminary data.</text>
</comment>
<gene>
    <name evidence="2" type="ORF">GCG54_00015592</name>
</gene>
<organism evidence="2 3">
    <name type="scientific">Colletotrichum gloeosporioides</name>
    <name type="common">Anthracnose fungus</name>
    <name type="synonym">Glomerella cingulata</name>
    <dbReference type="NCBI Taxonomy" id="474922"/>
    <lineage>
        <taxon>Eukaryota</taxon>
        <taxon>Fungi</taxon>
        <taxon>Dikarya</taxon>
        <taxon>Ascomycota</taxon>
        <taxon>Pezizomycotina</taxon>
        <taxon>Sordariomycetes</taxon>
        <taxon>Hypocreomycetidae</taxon>
        <taxon>Glomerellales</taxon>
        <taxon>Glomerellaceae</taxon>
        <taxon>Colletotrichum</taxon>
        <taxon>Colletotrichum gloeosporioides species complex</taxon>
    </lineage>
</organism>
<name>A0A8H4FRT2_COLGL</name>
<feature type="region of interest" description="Disordered" evidence="1">
    <location>
        <begin position="1"/>
        <end position="20"/>
    </location>
</feature>
<evidence type="ECO:0000256" key="1">
    <source>
        <dbReference type="SAM" id="MobiDB-lite"/>
    </source>
</evidence>
<evidence type="ECO:0000313" key="3">
    <source>
        <dbReference type="Proteomes" id="UP000613401"/>
    </source>
</evidence>
<sequence length="128" mass="14181">MGCPDFIGDSHNPKPAPLEPSTECPVCAIKARMANPDRNPTCGHRDYPADRLIDLIIKYTPIGPNPMNKAEEIAICGVVSTWCGRSEKRRFKSLRLCDECYGKHIGVPFRAESDWLLNSAAGPNQVDR</sequence>
<evidence type="ECO:0000313" key="2">
    <source>
        <dbReference type="EMBL" id="KAF3812042.1"/>
    </source>
</evidence>
<dbReference type="Proteomes" id="UP000613401">
    <property type="component" value="Unassembled WGS sequence"/>
</dbReference>
<reference evidence="2" key="1">
    <citation type="journal article" date="2020" name="Phytopathology">
        <title>Genome sequence and comparative analysis of Colletotrichum gloeosporioides isolated from Liriodendron leaves.</title>
        <authorList>
            <person name="Fu F.F."/>
            <person name="Hao Z."/>
            <person name="Wang P."/>
            <person name="Lu Y."/>
            <person name="Xue L.J."/>
            <person name="Wei G."/>
            <person name="Tian Y."/>
            <person name="Baishi H."/>
            <person name="Xu H."/>
            <person name="Shi J."/>
            <person name="Cheng T."/>
            <person name="Wang G."/>
            <person name="Yi Y."/>
            <person name="Chen J."/>
        </authorList>
    </citation>
    <scope>NUCLEOTIDE SEQUENCE</scope>
    <source>
        <strain evidence="2">Lc1</strain>
    </source>
</reference>